<feature type="region of interest" description="Disordered" evidence="1">
    <location>
        <begin position="467"/>
        <end position="488"/>
    </location>
</feature>
<gene>
    <name evidence="2" type="ORF">BGZ96_002866</name>
</gene>
<dbReference type="SUPFAM" id="SSF52047">
    <property type="entry name" value="RNI-like"/>
    <property type="match status" value="1"/>
</dbReference>
<name>A0ABQ7K7J8_9FUNG</name>
<comment type="caution">
    <text evidence="2">The sequence shown here is derived from an EMBL/GenBank/DDBJ whole genome shotgun (WGS) entry which is preliminary data.</text>
</comment>
<accession>A0ABQ7K7J8</accession>
<evidence type="ECO:0000313" key="2">
    <source>
        <dbReference type="EMBL" id="KAG0293398.1"/>
    </source>
</evidence>
<dbReference type="Gene3D" id="3.80.10.10">
    <property type="entry name" value="Ribonuclease Inhibitor"/>
    <property type="match status" value="1"/>
</dbReference>
<protein>
    <recommendedName>
        <fullName evidence="4">F-box domain-containing protein</fullName>
    </recommendedName>
</protein>
<organism evidence="2 3">
    <name type="scientific">Linnemannia gamsii</name>
    <dbReference type="NCBI Taxonomy" id="64522"/>
    <lineage>
        <taxon>Eukaryota</taxon>
        <taxon>Fungi</taxon>
        <taxon>Fungi incertae sedis</taxon>
        <taxon>Mucoromycota</taxon>
        <taxon>Mortierellomycotina</taxon>
        <taxon>Mortierellomycetes</taxon>
        <taxon>Mortierellales</taxon>
        <taxon>Mortierellaceae</taxon>
        <taxon>Linnemannia</taxon>
    </lineage>
</organism>
<keyword evidence="3" id="KW-1185">Reference proteome</keyword>
<dbReference type="InterPro" id="IPR032675">
    <property type="entry name" value="LRR_dom_sf"/>
</dbReference>
<reference evidence="2 3" key="1">
    <citation type="journal article" date="2020" name="Fungal Divers.">
        <title>Resolving the Mortierellaceae phylogeny through synthesis of multi-gene phylogenetics and phylogenomics.</title>
        <authorList>
            <person name="Vandepol N."/>
            <person name="Liber J."/>
            <person name="Desiro A."/>
            <person name="Na H."/>
            <person name="Kennedy M."/>
            <person name="Barry K."/>
            <person name="Grigoriev I.V."/>
            <person name="Miller A.N."/>
            <person name="O'Donnell K."/>
            <person name="Stajich J.E."/>
            <person name="Bonito G."/>
        </authorList>
    </citation>
    <scope>NUCLEOTIDE SEQUENCE [LARGE SCALE GENOMIC DNA]</scope>
    <source>
        <strain evidence="2 3">AD045</strain>
    </source>
</reference>
<evidence type="ECO:0000256" key="1">
    <source>
        <dbReference type="SAM" id="MobiDB-lite"/>
    </source>
</evidence>
<proteinExistence type="predicted"/>
<sequence length="657" mass="75075">MASIPHPRHRNPFDIPEIRSQVLSYLIVTRLPMKDLSSCLRVSNSWSGSTLPLIWSSINFNDFHTTRRLTSFQRGVSRHGHLIRKLFLEYMDFEGSFSGKRFLQEGVLPYCRELQQLELTEKWGNGGADRDRRRQQQRQKQQLSEWADITTFIQQNPGLRSLRIRSVHLWAPPLSFWKALDEDLPQLRTVQFLRVTVGEILSLAGLRDRGDNDNGYDDNRNDDSDEDGDGHKILERFLAICNRTEELHLDGVVILVPCRKVDSWLDGVTFPRLQKLIFHGQSALQLQLFCTALDAPQLRELTWGSPIALHAHDESIPTSVPSFVTAEIVKRHLALEKLNVQEDQTPSFQEGEIESILKSLSKPLIQLRVYRSEFSSRSLKAILEPQQTRGGYQNAGGGRDGDITGLWPSMMSHSSWLQNLDLQGCVTVTSRMVLRLLQNCHQLQVFKARQIRGVDILYAQRKFHQQQKQDFEQDEGQGQGQGQGRPTWSCSNMVDLEVFISVSPGDEPTGEEDEEATAPGSVGFENDSCNIFLVGPAAAAAEQQLQIQQAIYRELGQLTGLRRLAIGNGTNMDFFDSRRKRRQGVDLRLVSGLAQLSGLKRLQELNFCQTRQDMAEEDVDWMAERFCNMTDVPKGWFRHTEVGQENMAERFMKWRKK</sequence>
<dbReference type="EMBL" id="JAAAIM010000157">
    <property type="protein sequence ID" value="KAG0293398.1"/>
    <property type="molecule type" value="Genomic_DNA"/>
</dbReference>
<evidence type="ECO:0000313" key="3">
    <source>
        <dbReference type="Proteomes" id="UP001194696"/>
    </source>
</evidence>
<evidence type="ECO:0008006" key="4">
    <source>
        <dbReference type="Google" id="ProtNLM"/>
    </source>
</evidence>
<dbReference type="Proteomes" id="UP001194696">
    <property type="component" value="Unassembled WGS sequence"/>
</dbReference>